<evidence type="ECO:0000256" key="3">
    <source>
        <dbReference type="ARBA" id="ARBA00022917"/>
    </source>
</evidence>
<dbReference type="CDD" id="cd08704">
    <property type="entry name" value="Met_tRNA_FMT_C"/>
    <property type="match status" value="1"/>
</dbReference>
<evidence type="ECO:0000259" key="4">
    <source>
        <dbReference type="Pfam" id="PF02911"/>
    </source>
</evidence>
<comment type="caution">
    <text evidence="5">The sequence shown here is derived from an EMBL/GenBank/DDBJ whole genome shotgun (WGS) entry which is preliminary data.</text>
</comment>
<dbReference type="EMBL" id="PFEL01000024">
    <property type="protein sequence ID" value="PJE69299.1"/>
    <property type="molecule type" value="Genomic_DNA"/>
</dbReference>
<feature type="domain" description="Formyl transferase C-terminal" evidence="4">
    <location>
        <begin position="17"/>
        <end position="75"/>
    </location>
</feature>
<name>A0A2M8L640_9BACT</name>
<keyword evidence="2" id="KW-0808">Transferase</keyword>
<dbReference type="Pfam" id="PF02911">
    <property type="entry name" value="Formyl_trans_C"/>
    <property type="match status" value="1"/>
</dbReference>
<dbReference type="Gene3D" id="3.40.50.12230">
    <property type="match status" value="1"/>
</dbReference>
<dbReference type="SUPFAM" id="SSF50486">
    <property type="entry name" value="FMT C-terminal domain-like"/>
    <property type="match status" value="1"/>
</dbReference>
<comment type="similarity">
    <text evidence="1">Belongs to the Fmt family.</text>
</comment>
<evidence type="ECO:0000256" key="2">
    <source>
        <dbReference type="ARBA" id="ARBA00022679"/>
    </source>
</evidence>
<accession>A0A2M8L640</accession>
<gene>
    <name evidence="5" type="ORF">COU96_00485</name>
</gene>
<dbReference type="InterPro" id="IPR005793">
    <property type="entry name" value="Formyl_trans_C"/>
</dbReference>
<dbReference type="InterPro" id="IPR044135">
    <property type="entry name" value="Met-tRNA-FMT_C"/>
</dbReference>
<dbReference type="Proteomes" id="UP000229500">
    <property type="component" value="Unassembled WGS sequence"/>
</dbReference>
<protein>
    <recommendedName>
        <fullName evidence="4">Formyl transferase C-terminal domain-containing protein</fullName>
    </recommendedName>
</protein>
<dbReference type="GO" id="GO:0006412">
    <property type="term" value="P:translation"/>
    <property type="evidence" value="ECO:0007669"/>
    <property type="project" value="UniProtKB-KW"/>
</dbReference>
<evidence type="ECO:0000313" key="6">
    <source>
        <dbReference type="Proteomes" id="UP000229500"/>
    </source>
</evidence>
<organism evidence="5 6">
    <name type="scientific">Candidatus Shapirobacteria bacterium CG10_big_fil_rev_8_21_14_0_10_38_14</name>
    <dbReference type="NCBI Taxonomy" id="1974483"/>
    <lineage>
        <taxon>Bacteria</taxon>
        <taxon>Candidatus Shapironibacteriota</taxon>
    </lineage>
</organism>
<reference evidence="6" key="1">
    <citation type="submission" date="2017-09" db="EMBL/GenBank/DDBJ databases">
        <title>Depth-based differentiation of microbial function through sediment-hosted aquifers and enrichment of novel symbionts in the deep terrestrial subsurface.</title>
        <authorList>
            <person name="Probst A.J."/>
            <person name="Ladd B."/>
            <person name="Jarett J.K."/>
            <person name="Geller-Mcgrath D.E."/>
            <person name="Sieber C.M.K."/>
            <person name="Emerson J.B."/>
            <person name="Anantharaman K."/>
            <person name="Thomas B.C."/>
            <person name="Malmstrom R."/>
            <person name="Stieglmeier M."/>
            <person name="Klingl A."/>
            <person name="Woyke T."/>
            <person name="Ryan C.M."/>
            <person name="Banfield J.F."/>
        </authorList>
    </citation>
    <scope>NUCLEOTIDE SEQUENCE [LARGE SCALE GENOMIC DNA]</scope>
</reference>
<sequence>QIKLRPQNHSQATYTKKLTRDDGKINWKKPADYNERFIRAMYPWPGAFTLLRPRHRRGFAGQAKRLKILKAHLEKGKLILDQVQLEGKKPVTFKQFQEGYPEAKITS</sequence>
<evidence type="ECO:0000256" key="1">
    <source>
        <dbReference type="ARBA" id="ARBA00010699"/>
    </source>
</evidence>
<dbReference type="InterPro" id="IPR011034">
    <property type="entry name" value="Formyl_transferase-like_C_sf"/>
</dbReference>
<feature type="non-terminal residue" evidence="5">
    <location>
        <position position="1"/>
    </location>
</feature>
<proteinExistence type="inferred from homology"/>
<keyword evidence="3" id="KW-0648">Protein biosynthesis</keyword>
<dbReference type="GO" id="GO:0016740">
    <property type="term" value="F:transferase activity"/>
    <property type="evidence" value="ECO:0007669"/>
    <property type="project" value="UniProtKB-KW"/>
</dbReference>
<evidence type="ECO:0000313" key="5">
    <source>
        <dbReference type="EMBL" id="PJE69299.1"/>
    </source>
</evidence>
<dbReference type="AlphaFoldDB" id="A0A2M8L640"/>